<evidence type="ECO:0000313" key="1">
    <source>
        <dbReference type="EMBL" id="KAH9328948.1"/>
    </source>
</evidence>
<organism evidence="1 2">
    <name type="scientific">Taxus chinensis</name>
    <name type="common">Chinese yew</name>
    <name type="synonym">Taxus wallichiana var. chinensis</name>
    <dbReference type="NCBI Taxonomy" id="29808"/>
    <lineage>
        <taxon>Eukaryota</taxon>
        <taxon>Viridiplantae</taxon>
        <taxon>Streptophyta</taxon>
        <taxon>Embryophyta</taxon>
        <taxon>Tracheophyta</taxon>
        <taxon>Spermatophyta</taxon>
        <taxon>Pinopsida</taxon>
        <taxon>Pinidae</taxon>
        <taxon>Conifers II</taxon>
        <taxon>Cupressales</taxon>
        <taxon>Taxaceae</taxon>
        <taxon>Taxus</taxon>
    </lineage>
</organism>
<comment type="caution">
    <text evidence="1">The sequence shown here is derived from an EMBL/GenBank/DDBJ whole genome shotgun (WGS) entry which is preliminary data.</text>
</comment>
<accession>A0AA38GVL6</accession>
<keyword evidence="2" id="KW-1185">Reference proteome</keyword>
<sequence>KKIDEAVMPFTLDSISKLVKLHADIKEFGPSLEEVKVSIDTLSRGLLRFKTEKEAIVKTDGKTLNYMFD</sequence>
<protein>
    <submittedName>
        <fullName evidence="1">Uncharacterized protein</fullName>
    </submittedName>
</protein>
<dbReference type="EMBL" id="JAHRHJ020000001">
    <property type="protein sequence ID" value="KAH9328948.1"/>
    <property type="molecule type" value="Genomic_DNA"/>
</dbReference>
<proteinExistence type="predicted"/>
<dbReference type="AlphaFoldDB" id="A0AA38GVL6"/>
<gene>
    <name evidence="1" type="ORF">KI387_001056</name>
</gene>
<reference evidence="1 2" key="1">
    <citation type="journal article" date="2021" name="Nat. Plants">
        <title>The Taxus genome provides insights into paclitaxel biosynthesis.</title>
        <authorList>
            <person name="Xiong X."/>
            <person name="Gou J."/>
            <person name="Liao Q."/>
            <person name="Li Y."/>
            <person name="Zhou Q."/>
            <person name="Bi G."/>
            <person name="Li C."/>
            <person name="Du R."/>
            <person name="Wang X."/>
            <person name="Sun T."/>
            <person name="Guo L."/>
            <person name="Liang H."/>
            <person name="Lu P."/>
            <person name="Wu Y."/>
            <person name="Zhang Z."/>
            <person name="Ro D.K."/>
            <person name="Shang Y."/>
            <person name="Huang S."/>
            <person name="Yan J."/>
        </authorList>
    </citation>
    <scope>NUCLEOTIDE SEQUENCE [LARGE SCALE GENOMIC DNA]</scope>
    <source>
        <strain evidence="1">Ta-2019</strain>
    </source>
</reference>
<feature type="non-terminal residue" evidence="1">
    <location>
        <position position="1"/>
    </location>
</feature>
<evidence type="ECO:0000313" key="2">
    <source>
        <dbReference type="Proteomes" id="UP000824469"/>
    </source>
</evidence>
<feature type="non-terminal residue" evidence="1">
    <location>
        <position position="69"/>
    </location>
</feature>
<name>A0AA38GVL6_TAXCH</name>
<dbReference type="Proteomes" id="UP000824469">
    <property type="component" value="Unassembled WGS sequence"/>
</dbReference>